<dbReference type="InterPro" id="IPR039447">
    <property type="entry name" value="UreH-like_TM_dom"/>
</dbReference>
<name>A0A518B7Q4_9BACT</name>
<evidence type="ECO:0000313" key="3">
    <source>
        <dbReference type="EMBL" id="QDU62983.1"/>
    </source>
</evidence>
<evidence type="ECO:0000259" key="2">
    <source>
        <dbReference type="Pfam" id="PF13386"/>
    </source>
</evidence>
<gene>
    <name evidence="3" type="ORF">Pan216_38570</name>
</gene>
<keyword evidence="1" id="KW-0472">Membrane</keyword>
<accession>A0A518B7Q4</accession>
<feature type="transmembrane region" description="Helical" evidence="1">
    <location>
        <begin position="190"/>
        <end position="213"/>
    </location>
</feature>
<proteinExistence type="predicted"/>
<dbReference type="PANTHER" id="PTHR42208">
    <property type="entry name" value="HEAVY METAL TRANSPORTER-RELATED"/>
    <property type="match status" value="1"/>
</dbReference>
<feature type="transmembrane region" description="Helical" evidence="1">
    <location>
        <begin position="6"/>
        <end position="25"/>
    </location>
</feature>
<dbReference type="Pfam" id="PF13386">
    <property type="entry name" value="DsbD_2"/>
    <property type="match status" value="1"/>
</dbReference>
<feature type="transmembrane region" description="Helical" evidence="1">
    <location>
        <begin position="46"/>
        <end position="64"/>
    </location>
</feature>
<keyword evidence="1" id="KW-0812">Transmembrane</keyword>
<dbReference type="Proteomes" id="UP000317093">
    <property type="component" value="Chromosome"/>
</dbReference>
<reference evidence="3 4" key="1">
    <citation type="submission" date="2019-02" db="EMBL/GenBank/DDBJ databases">
        <title>Deep-cultivation of Planctomycetes and their phenomic and genomic characterization uncovers novel biology.</title>
        <authorList>
            <person name="Wiegand S."/>
            <person name="Jogler M."/>
            <person name="Boedeker C."/>
            <person name="Pinto D."/>
            <person name="Vollmers J."/>
            <person name="Rivas-Marin E."/>
            <person name="Kohn T."/>
            <person name="Peeters S.H."/>
            <person name="Heuer A."/>
            <person name="Rast P."/>
            <person name="Oberbeckmann S."/>
            <person name="Bunk B."/>
            <person name="Jeske O."/>
            <person name="Meyerdierks A."/>
            <person name="Storesund J.E."/>
            <person name="Kallscheuer N."/>
            <person name="Luecker S."/>
            <person name="Lage O.M."/>
            <person name="Pohl T."/>
            <person name="Merkel B.J."/>
            <person name="Hornburger P."/>
            <person name="Mueller R.-W."/>
            <person name="Bruemmer F."/>
            <person name="Labrenz M."/>
            <person name="Spormann A.M."/>
            <person name="Op den Camp H."/>
            <person name="Overmann J."/>
            <person name="Amann R."/>
            <person name="Jetten M.S.M."/>
            <person name="Mascher T."/>
            <person name="Medema M.H."/>
            <person name="Devos D.P."/>
            <person name="Kaster A.-K."/>
            <person name="Ovreas L."/>
            <person name="Rohde M."/>
            <person name="Galperin M.Y."/>
            <person name="Jogler C."/>
        </authorList>
    </citation>
    <scope>NUCLEOTIDE SEQUENCE [LARGE SCALE GENOMIC DNA]</scope>
    <source>
        <strain evidence="3 4">Pan216</strain>
    </source>
</reference>
<feature type="transmembrane region" description="Helical" evidence="1">
    <location>
        <begin position="127"/>
        <end position="149"/>
    </location>
</feature>
<feature type="transmembrane region" description="Helical" evidence="1">
    <location>
        <begin position="155"/>
        <end position="178"/>
    </location>
</feature>
<dbReference type="EMBL" id="CP036279">
    <property type="protein sequence ID" value="QDU62983.1"/>
    <property type="molecule type" value="Genomic_DNA"/>
</dbReference>
<dbReference type="PANTHER" id="PTHR42208:SF1">
    <property type="entry name" value="HEAVY METAL TRANSPORTER"/>
    <property type="match status" value="1"/>
</dbReference>
<feature type="transmembrane region" description="Helical" evidence="1">
    <location>
        <begin position="76"/>
        <end position="96"/>
    </location>
</feature>
<feature type="domain" description="Urease accessory protein UreH-like transmembrane" evidence="2">
    <location>
        <begin position="2"/>
        <end position="203"/>
    </location>
</feature>
<keyword evidence="1" id="KW-1133">Transmembrane helix</keyword>
<dbReference type="AlphaFoldDB" id="A0A518B7Q4"/>
<keyword evidence="4" id="KW-1185">Reference proteome</keyword>
<protein>
    <recommendedName>
        <fullName evidence="2">Urease accessory protein UreH-like transmembrane domain-containing protein</fullName>
    </recommendedName>
</protein>
<evidence type="ECO:0000313" key="4">
    <source>
        <dbReference type="Proteomes" id="UP000317093"/>
    </source>
</evidence>
<dbReference type="KEGG" id="knv:Pan216_38570"/>
<evidence type="ECO:0000256" key="1">
    <source>
        <dbReference type="SAM" id="Phobius"/>
    </source>
</evidence>
<sequence length="227" mass="22889">MIFVSGVLGSSHCLGMCGGFVVSIGSSAPTPTSNLARQLVYSAGRLFTYTFLGAVGGFVGLSLIRAVPTLVHGQAVLALVAGLLLVLEGAASAKLLPFRSATGSTRGCLAGTLLSDLLTSPQLMNSFLAGVLTGLLPCGLVYAFLALAVSSGSMVIGGLMMALFGLGTVPTMLIAGCGSSLLSLRLRRHAFTIAAYSVMATGAVSVLRGVALFTSASDQLVGWPLCG</sequence>
<organism evidence="3 4">
    <name type="scientific">Kolteria novifilia</name>
    <dbReference type="NCBI Taxonomy" id="2527975"/>
    <lineage>
        <taxon>Bacteria</taxon>
        <taxon>Pseudomonadati</taxon>
        <taxon>Planctomycetota</taxon>
        <taxon>Planctomycetia</taxon>
        <taxon>Kolteriales</taxon>
        <taxon>Kolteriaceae</taxon>
        <taxon>Kolteria</taxon>
    </lineage>
</organism>